<evidence type="ECO:0000313" key="3">
    <source>
        <dbReference type="Proteomes" id="UP001589575"/>
    </source>
</evidence>
<comment type="caution">
    <text evidence="2">The sequence shown here is derived from an EMBL/GenBank/DDBJ whole genome shotgun (WGS) entry which is preliminary data.</text>
</comment>
<protein>
    <submittedName>
        <fullName evidence="2">Uncharacterized protein</fullName>
    </submittedName>
</protein>
<feature type="compositionally biased region" description="Low complexity" evidence="1">
    <location>
        <begin position="76"/>
        <end position="91"/>
    </location>
</feature>
<reference evidence="2 3" key="1">
    <citation type="submission" date="2024-09" db="EMBL/GenBank/DDBJ databases">
        <authorList>
            <person name="Sun Q."/>
            <person name="Mori K."/>
        </authorList>
    </citation>
    <scope>NUCLEOTIDE SEQUENCE [LARGE SCALE GENOMIC DNA]</scope>
    <source>
        <strain evidence="2 3">CCM 7609</strain>
    </source>
</reference>
<organism evidence="2 3">
    <name type="scientific">Citricoccus parietis</name>
    <dbReference type="NCBI Taxonomy" id="592307"/>
    <lineage>
        <taxon>Bacteria</taxon>
        <taxon>Bacillati</taxon>
        <taxon>Actinomycetota</taxon>
        <taxon>Actinomycetes</taxon>
        <taxon>Micrococcales</taxon>
        <taxon>Micrococcaceae</taxon>
        <taxon>Citricoccus</taxon>
    </lineage>
</organism>
<feature type="compositionally biased region" description="Polar residues" evidence="1">
    <location>
        <begin position="10"/>
        <end position="30"/>
    </location>
</feature>
<dbReference type="EMBL" id="JBHMFI010000001">
    <property type="protein sequence ID" value="MFB9072689.1"/>
    <property type="molecule type" value="Genomic_DNA"/>
</dbReference>
<accession>A0ABV5G181</accession>
<keyword evidence="3" id="KW-1185">Reference proteome</keyword>
<name>A0ABV5G181_9MICC</name>
<sequence length="109" mass="10763">MAAANRSAEDGSSSAAVTAPDQSASGSAQRHQGIPAAACAASAKRSCSLKGLGSATRTSGRAAPMASVTAEKPADTTTTSASRIRATASSAHPCRTRLVGTRPDPRVAP</sequence>
<evidence type="ECO:0000256" key="1">
    <source>
        <dbReference type="SAM" id="MobiDB-lite"/>
    </source>
</evidence>
<feature type="region of interest" description="Disordered" evidence="1">
    <location>
        <begin position="1"/>
        <end position="109"/>
    </location>
</feature>
<proteinExistence type="predicted"/>
<gene>
    <name evidence="2" type="ORF">ACFFX0_16385</name>
</gene>
<evidence type="ECO:0000313" key="2">
    <source>
        <dbReference type="EMBL" id="MFB9072689.1"/>
    </source>
</evidence>
<dbReference type="Proteomes" id="UP001589575">
    <property type="component" value="Unassembled WGS sequence"/>
</dbReference>